<dbReference type="EMBL" id="WKFB01000006">
    <property type="protein sequence ID" value="KAF6739420.1"/>
    <property type="molecule type" value="Genomic_DNA"/>
</dbReference>
<dbReference type="Proteomes" id="UP000646548">
    <property type="component" value="Unassembled WGS sequence"/>
</dbReference>
<gene>
    <name evidence="2" type="ORF">FQA47_018247</name>
</gene>
<keyword evidence="1" id="KW-0472">Membrane</keyword>
<sequence>MLHSVLVPPFVRFHEVCPPPHAPPLWVYILHAAPCLFLCGNAQVYFAHSQYHDAGRRRLSTFSKKKRKNKRQCVAYSFYSKYFYCKIDADDYVKNMNRNKVWKFEFYEGNLSDLPLVNKIKVISGLKPGCI</sequence>
<accession>A0A834L2F2</accession>
<dbReference type="AlphaFoldDB" id="A0A834L2F2"/>
<organism evidence="2 3">
    <name type="scientific">Oryzias melastigma</name>
    <name type="common">Marine medaka</name>
    <dbReference type="NCBI Taxonomy" id="30732"/>
    <lineage>
        <taxon>Eukaryota</taxon>
        <taxon>Metazoa</taxon>
        <taxon>Chordata</taxon>
        <taxon>Craniata</taxon>
        <taxon>Vertebrata</taxon>
        <taxon>Euteleostomi</taxon>
        <taxon>Actinopterygii</taxon>
        <taxon>Neopterygii</taxon>
        <taxon>Teleostei</taxon>
        <taxon>Neoteleostei</taxon>
        <taxon>Acanthomorphata</taxon>
        <taxon>Ovalentaria</taxon>
        <taxon>Atherinomorphae</taxon>
        <taxon>Beloniformes</taxon>
        <taxon>Adrianichthyidae</taxon>
        <taxon>Oryziinae</taxon>
        <taxon>Oryzias</taxon>
    </lineage>
</organism>
<keyword evidence="1" id="KW-0812">Transmembrane</keyword>
<name>A0A834L2F2_ORYME</name>
<reference evidence="2" key="1">
    <citation type="journal article" name="BMC Genomics">
        <title>Long-read sequencing and de novo genome assembly of marine medaka (Oryzias melastigma).</title>
        <authorList>
            <person name="Liang P."/>
            <person name="Saqib H.S.A."/>
            <person name="Ni X."/>
            <person name="Shen Y."/>
        </authorList>
    </citation>
    <scope>NUCLEOTIDE SEQUENCE</scope>
    <source>
        <strain evidence="2">Bigg-433</strain>
    </source>
</reference>
<feature type="transmembrane region" description="Helical" evidence="1">
    <location>
        <begin position="25"/>
        <end position="48"/>
    </location>
</feature>
<protein>
    <submittedName>
        <fullName evidence="2">Uncharacterized protein</fullName>
    </submittedName>
</protein>
<evidence type="ECO:0000313" key="2">
    <source>
        <dbReference type="EMBL" id="KAF6739420.1"/>
    </source>
</evidence>
<evidence type="ECO:0000313" key="3">
    <source>
        <dbReference type="Proteomes" id="UP000646548"/>
    </source>
</evidence>
<keyword evidence="1" id="KW-1133">Transmembrane helix</keyword>
<comment type="caution">
    <text evidence="2">The sequence shown here is derived from an EMBL/GenBank/DDBJ whole genome shotgun (WGS) entry which is preliminary data.</text>
</comment>
<evidence type="ECO:0000256" key="1">
    <source>
        <dbReference type="SAM" id="Phobius"/>
    </source>
</evidence>
<proteinExistence type="predicted"/>